<proteinExistence type="predicted"/>
<gene>
    <name evidence="1" type="ORF">QBC46DRAFT_414495</name>
</gene>
<organism evidence="1 2">
    <name type="scientific">Diplogelasinospora grovesii</name>
    <dbReference type="NCBI Taxonomy" id="303347"/>
    <lineage>
        <taxon>Eukaryota</taxon>
        <taxon>Fungi</taxon>
        <taxon>Dikarya</taxon>
        <taxon>Ascomycota</taxon>
        <taxon>Pezizomycotina</taxon>
        <taxon>Sordariomycetes</taxon>
        <taxon>Sordariomycetidae</taxon>
        <taxon>Sordariales</taxon>
        <taxon>Diplogelasinosporaceae</taxon>
        <taxon>Diplogelasinospora</taxon>
    </lineage>
</organism>
<dbReference type="AlphaFoldDB" id="A0AAN6MUP3"/>
<dbReference type="EMBL" id="MU854074">
    <property type="protein sequence ID" value="KAK3933775.1"/>
    <property type="molecule type" value="Genomic_DNA"/>
</dbReference>
<accession>A0AAN6MUP3</accession>
<reference evidence="2" key="1">
    <citation type="journal article" date="2023" name="Mol. Phylogenet. Evol.">
        <title>Genome-scale phylogeny and comparative genomics of the fungal order Sordariales.</title>
        <authorList>
            <person name="Hensen N."/>
            <person name="Bonometti L."/>
            <person name="Westerberg I."/>
            <person name="Brannstrom I.O."/>
            <person name="Guillou S."/>
            <person name="Cros-Aarteil S."/>
            <person name="Calhoun S."/>
            <person name="Haridas S."/>
            <person name="Kuo A."/>
            <person name="Mondo S."/>
            <person name="Pangilinan J."/>
            <person name="Riley R."/>
            <person name="LaButti K."/>
            <person name="Andreopoulos B."/>
            <person name="Lipzen A."/>
            <person name="Chen C."/>
            <person name="Yan M."/>
            <person name="Daum C."/>
            <person name="Ng V."/>
            <person name="Clum A."/>
            <person name="Steindorff A."/>
            <person name="Ohm R.A."/>
            <person name="Martin F."/>
            <person name="Silar P."/>
            <person name="Natvig D.O."/>
            <person name="Lalanne C."/>
            <person name="Gautier V."/>
            <person name="Ament-Velasquez S.L."/>
            <person name="Kruys A."/>
            <person name="Hutchinson M.I."/>
            <person name="Powell A.J."/>
            <person name="Barry K."/>
            <person name="Miller A.N."/>
            <person name="Grigoriev I.V."/>
            <person name="Debuchy R."/>
            <person name="Gladieux P."/>
            <person name="Hiltunen Thoren M."/>
            <person name="Johannesson H."/>
        </authorList>
    </citation>
    <scope>NUCLEOTIDE SEQUENCE [LARGE SCALE GENOMIC DNA]</scope>
    <source>
        <strain evidence="2">CBS 340.73</strain>
    </source>
</reference>
<keyword evidence="2" id="KW-1185">Reference proteome</keyword>
<dbReference type="Proteomes" id="UP001303473">
    <property type="component" value="Unassembled WGS sequence"/>
</dbReference>
<evidence type="ECO:0000313" key="2">
    <source>
        <dbReference type="Proteomes" id="UP001303473"/>
    </source>
</evidence>
<evidence type="ECO:0000313" key="1">
    <source>
        <dbReference type="EMBL" id="KAK3933775.1"/>
    </source>
</evidence>
<name>A0AAN6MUP3_9PEZI</name>
<protein>
    <submittedName>
        <fullName evidence="1">Uncharacterized protein</fullName>
    </submittedName>
</protein>
<comment type="caution">
    <text evidence="1">The sequence shown here is derived from an EMBL/GenBank/DDBJ whole genome shotgun (WGS) entry which is preliminary data.</text>
</comment>
<sequence>MDHQFDHVVVVPATGSLYIYDVPKSYDEARNVVGRQMVCPPRNIRASSLQALEAEEMKWAEANQKVIMNPAFAPRFFQLKKGTTTVWTGKGEISLLVPLFKGTMNVLVGDSDAEYRIQWDCGFVLHPDEDTGIRPLTGDRIVHYN</sequence>